<sequence>MRLAVLGTLPMAAVTAAWAAANAGTEVVYVSDVAPPGKWSTQVTWDGTPRHAQIERVRVGSHTEADAFLLIASREESITLTRQYADSMRGKPVVLAPGGFAIVEAIDKILNTGTSAPSPLGQLPGFPVTGDIELDNVRIRSVKQNFPLGQLGTEDSSALVATFRPWIPDVVRSTLTETALSSTNNLIHPPVLLANAARTEAGEEYLFYREGLSAGAARMICGVDDERLEILRALNQEAVPLTGWFRRYYGAQGLVGETVQEMLVNRPSLADSRGPKTLKHRYVSEDVVYGLAPMEELARRLNVATPFLSALITALSTVCESDLRAAAPRLVDESTILPMSRFAVAGQHQTPPHS</sequence>
<reference evidence="3 4" key="1">
    <citation type="journal article" date="2013" name="Genome Announc.">
        <title>Draft Genome Sequence of Rhodococcus opacus Strain M213 Shows a Diverse Catabolic Potential.</title>
        <authorList>
            <person name="Pathak A."/>
            <person name="Green S.J."/>
            <person name="Ogram A."/>
            <person name="Chauhan A."/>
        </authorList>
    </citation>
    <scope>NUCLEOTIDE SEQUENCE [LARGE SCALE GENOMIC DNA]</scope>
    <source>
        <strain evidence="3 4">M213</strain>
    </source>
</reference>
<evidence type="ECO:0000256" key="1">
    <source>
        <dbReference type="SAM" id="SignalP"/>
    </source>
</evidence>
<dbReference type="InterPro" id="IPR013328">
    <property type="entry name" value="6PGD_dom2"/>
</dbReference>
<keyword evidence="1" id="KW-0732">Signal</keyword>
<dbReference type="GO" id="GO:0016491">
    <property type="term" value="F:oxidoreductase activity"/>
    <property type="evidence" value="ECO:0007669"/>
    <property type="project" value="InterPro"/>
</dbReference>
<dbReference type="InterPro" id="IPR003421">
    <property type="entry name" value="Opine_DH"/>
</dbReference>
<dbReference type="Proteomes" id="UP000005951">
    <property type="component" value="Unassembled WGS sequence"/>
</dbReference>
<dbReference type="Pfam" id="PF02317">
    <property type="entry name" value="Octopine_DH"/>
    <property type="match status" value="1"/>
</dbReference>
<evidence type="ECO:0000313" key="4">
    <source>
        <dbReference type="Proteomes" id="UP000005951"/>
    </source>
</evidence>
<name>K8XPV5_RHOOP</name>
<protein>
    <submittedName>
        <fullName evidence="3">NAD/NADP octopine/nopaline dehydrogenase</fullName>
    </submittedName>
</protein>
<accession>K8XPV5</accession>
<organism evidence="3 4">
    <name type="scientific">Rhodococcus opacus M213</name>
    <dbReference type="NCBI Taxonomy" id="1129896"/>
    <lineage>
        <taxon>Bacteria</taxon>
        <taxon>Bacillati</taxon>
        <taxon>Actinomycetota</taxon>
        <taxon>Actinomycetes</taxon>
        <taxon>Mycobacteriales</taxon>
        <taxon>Nocardiaceae</taxon>
        <taxon>Rhodococcus</taxon>
    </lineage>
</organism>
<evidence type="ECO:0000313" key="3">
    <source>
        <dbReference type="EMBL" id="EKT79065.1"/>
    </source>
</evidence>
<proteinExistence type="predicted"/>
<feature type="chain" id="PRO_5003924296" evidence="1">
    <location>
        <begin position="20"/>
        <end position="354"/>
    </location>
</feature>
<feature type="domain" description="Opine dehydrogenase" evidence="2">
    <location>
        <begin position="173"/>
        <end position="318"/>
    </location>
</feature>
<feature type="signal peptide" evidence="1">
    <location>
        <begin position="1"/>
        <end position="19"/>
    </location>
</feature>
<dbReference type="EMBL" id="AJYC02000090">
    <property type="protein sequence ID" value="EKT79065.1"/>
    <property type="molecule type" value="Genomic_DNA"/>
</dbReference>
<dbReference type="Gene3D" id="1.10.1040.10">
    <property type="entry name" value="N-(1-d-carboxylethyl)-l-norvaline Dehydrogenase, domain 2"/>
    <property type="match status" value="1"/>
</dbReference>
<gene>
    <name evidence="3" type="ORF">WSS_A29294</name>
</gene>
<evidence type="ECO:0000259" key="2">
    <source>
        <dbReference type="Pfam" id="PF02317"/>
    </source>
</evidence>
<dbReference type="InterPro" id="IPR008927">
    <property type="entry name" value="6-PGluconate_DH-like_C_sf"/>
</dbReference>
<comment type="caution">
    <text evidence="3">The sequence shown here is derived from an EMBL/GenBank/DDBJ whole genome shotgun (WGS) entry which is preliminary data.</text>
</comment>
<dbReference type="AlphaFoldDB" id="K8XPV5"/>
<dbReference type="SUPFAM" id="SSF48179">
    <property type="entry name" value="6-phosphogluconate dehydrogenase C-terminal domain-like"/>
    <property type="match status" value="1"/>
</dbReference>